<feature type="domain" description="Cation/H+ exchanger transmembrane" evidence="8">
    <location>
        <begin position="20"/>
        <end position="372"/>
    </location>
</feature>
<comment type="caution">
    <text evidence="9">The sequence shown here is derived from an EMBL/GenBank/DDBJ whole genome shotgun (WGS) entry which is preliminary data.</text>
</comment>
<feature type="transmembrane region" description="Helical" evidence="7">
    <location>
        <begin position="179"/>
        <end position="202"/>
    </location>
</feature>
<dbReference type="Gene3D" id="1.20.1530.20">
    <property type="match status" value="1"/>
</dbReference>
<feature type="transmembrane region" description="Helical" evidence="7">
    <location>
        <begin position="150"/>
        <end position="173"/>
    </location>
</feature>
<dbReference type="InterPro" id="IPR038770">
    <property type="entry name" value="Na+/solute_symporter_sf"/>
</dbReference>
<evidence type="ECO:0000313" key="10">
    <source>
        <dbReference type="Proteomes" id="UP000741013"/>
    </source>
</evidence>
<evidence type="ECO:0000313" key="9">
    <source>
        <dbReference type="EMBL" id="MBP2186554.1"/>
    </source>
</evidence>
<dbReference type="Proteomes" id="UP000741013">
    <property type="component" value="Unassembled WGS sequence"/>
</dbReference>
<dbReference type="InterPro" id="IPR006153">
    <property type="entry name" value="Cation/H_exchanger_TM"/>
</dbReference>
<comment type="similarity">
    <text evidence="2">Belongs to the monovalent cation:proton antiporter 2 (CPA2) transporter (TC 2.A.37) family.</text>
</comment>
<dbReference type="RefSeq" id="WP_209669716.1">
    <property type="nucleotide sequence ID" value="NZ_JAGGMS010000001.1"/>
</dbReference>
<keyword evidence="10" id="KW-1185">Reference proteome</keyword>
<name>A0ABS4Q4G7_9PSEU</name>
<evidence type="ECO:0000256" key="2">
    <source>
        <dbReference type="ARBA" id="ARBA00005551"/>
    </source>
</evidence>
<feature type="transmembrane region" description="Helical" evidence="7">
    <location>
        <begin position="355"/>
        <end position="375"/>
    </location>
</feature>
<feature type="transmembrane region" description="Helical" evidence="7">
    <location>
        <begin position="58"/>
        <end position="77"/>
    </location>
</feature>
<evidence type="ECO:0000256" key="6">
    <source>
        <dbReference type="ARBA" id="ARBA00023136"/>
    </source>
</evidence>
<sequence>MTTGHALLAVGGAFLAAGVLARLGARIGLPTIPLFMLAGFLFGPNTPGLSLVDDPGELSVLAGLGLVFLLFYLGLEFSLDDLLSGGRKLVGAGIGYLVLNIGGGLAFGFALGWGTREALVIAGAIGISSSAIVTKLLLETRRMNNPESRLTMGIIVIEDIFLALYLALLQPVLSGADDFLAALADFGKAFAFLLVLAALARWGGRVVSKLFGSADDELLTVCFVGVAVLGAALAEEVGVSDAIGAFMVGMMLGGSKVAPRIHKLVLPLRDAFGALFFFIFGLSIDPGAVGTVVVPVLIAVALTVVLNLAAGAFAAKLHSFDRQQGVNVGLTVLTRGEFSLVLATMATAAGLDARVAPFIAGYVLLLAIIGPLAVIRSEWLTRRLLPARTRRQR</sequence>
<keyword evidence="3" id="KW-0813">Transport</keyword>
<evidence type="ECO:0000256" key="1">
    <source>
        <dbReference type="ARBA" id="ARBA00004141"/>
    </source>
</evidence>
<accession>A0ABS4Q4G7</accession>
<evidence type="ECO:0000256" key="5">
    <source>
        <dbReference type="ARBA" id="ARBA00022989"/>
    </source>
</evidence>
<evidence type="ECO:0000259" key="8">
    <source>
        <dbReference type="Pfam" id="PF00999"/>
    </source>
</evidence>
<protein>
    <submittedName>
        <fullName evidence="9">CPA2 family monovalent cation:H+ antiporter-2</fullName>
    </submittedName>
</protein>
<dbReference type="Pfam" id="PF00999">
    <property type="entry name" value="Na_H_Exchanger"/>
    <property type="match status" value="1"/>
</dbReference>
<feature type="transmembrane region" description="Helical" evidence="7">
    <location>
        <begin position="326"/>
        <end position="349"/>
    </location>
</feature>
<dbReference type="EMBL" id="JAGGMS010000001">
    <property type="protein sequence ID" value="MBP2186554.1"/>
    <property type="molecule type" value="Genomic_DNA"/>
</dbReference>
<feature type="transmembrane region" description="Helical" evidence="7">
    <location>
        <begin position="6"/>
        <end position="25"/>
    </location>
</feature>
<reference evidence="9 10" key="1">
    <citation type="submission" date="2021-03" db="EMBL/GenBank/DDBJ databases">
        <title>Sequencing the genomes of 1000 actinobacteria strains.</title>
        <authorList>
            <person name="Klenk H.-P."/>
        </authorList>
    </citation>
    <scope>NUCLEOTIDE SEQUENCE [LARGE SCALE GENOMIC DNA]</scope>
    <source>
        <strain evidence="9 10">DSM 45510</strain>
    </source>
</reference>
<evidence type="ECO:0000256" key="4">
    <source>
        <dbReference type="ARBA" id="ARBA00022692"/>
    </source>
</evidence>
<keyword evidence="6 7" id="KW-0472">Membrane</keyword>
<feature type="transmembrane region" description="Helical" evidence="7">
    <location>
        <begin position="239"/>
        <end position="257"/>
    </location>
</feature>
<comment type="subcellular location">
    <subcellularLocation>
        <location evidence="1">Membrane</location>
        <topology evidence="1">Multi-pass membrane protein</topology>
    </subcellularLocation>
</comment>
<gene>
    <name evidence="9" type="ORF">JOM49_008080</name>
</gene>
<dbReference type="PANTHER" id="PTHR42751:SF4">
    <property type="entry name" value="K(+)_H(+) ANTIPORTER SUBUNIT KHTU"/>
    <property type="match status" value="1"/>
</dbReference>
<feature type="transmembrane region" description="Helical" evidence="7">
    <location>
        <begin position="214"/>
        <end position="233"/>
    </location>
</feature>
<evidence type="ECO:0000256" key="3">
    <source>
        <dbReference type="ARBA" id="ARBA00022448"/>
    </source>
</evidence>
<feature type="transmembrane region" description="Helical" evidence="7">
    <location>
        <begin position="89"/>
        <end position="113"/>
    </location>
</feature>
<organism evidence="9 10">
    <name type="scientific">Amycolatopsis magusensis</name>
    <dbReference type="NCBI Taxonomy" id="882444"/>
    <lineage>
        <taxon>Bacteria</taxon>
        <taxon>Bacillati</taxon>
        <taxon>Actinomycetota</taxon>
        <taxon>Actinomycetes</taxon>
        <taxon>Pseudonocardiales</taxon>
        <taxon>Pseudonocardiaceae</taxon>
        <taxon>Amycolatopsis</taxon>
    </lineage>
</organism>
<dbReference type="PANTHER" id="PTHR42751">
    <property type="entry name" value="SODIUM/HYDROGEN EXCHANGER FAMILY/TRKA DOMAIN PROTEIN"/>
    <property type="match status" value="1"/>
</dbReference>
<evidence type="ECO:0000256" key="7">
    <source>
        <dbReference type="SAM" id="Phobius"/>
    </source>
</evidence>
<proteinExistence type="inferred from homology"/>
<feature type="transmembrane region" description="Helical" evidence="7">
    <location>
        <begin position="119"/>
        <end position="138"/>
    </location>
</feature>
<feature type="transmembrane region" description="Helical" evidence="7">
    <location>
        <begin position="264"/>
        <end position="284"/>
    </location>
</feature>
<keyword evidence="4 7" id="KW-0812">Transmembrane</keyword>
<keyword evidence="5 7" id="KW-1133">Transmembrane helix</keyword>
<feature type="transmembrane region" description="Helical" evidence="7">
    <location>
        <begin position="290"/>
        <end position="314"/>
    </location>
</feature>